<dbReference type="AlphaFoldDB" id="A0A370KB77"/>
<name>A0A370KB77_9GAMM</name>
<protein>
    <submittedName>
        <fullName evidence="1">Molybdopterin-binding protein</fullName>
    </submittedName>
</protein>
<dbReference type="InterPro" id="IPR036374">
    <property type="entry name" value="OxRdtase_Mopterin-bd_sf"/>
</dbReference>
<reference evidence="1 2" key="1">
    <citation type="submission" date="2018-07" db="EMBL/GenBank/DDBJ databases">
        <title>Dyella solisilvae sp. nov., isolated from the pine and broad-leaved mixed forest soil.</title>
        <authorList>
            <person name="Gao Z."/>
            <person name="Qiu L."/>
        </authorList>
    </citation>
    <scope>NUCLEOTIDE SEQUENCE [LARGE SCALE GENOMIC DNA]</scope>
    <source>
        <strain evidence="1 2">DHG54</strain>
    </source>
</reference>
<dbReference type="EMBL" id="QQSY01000001">
    <property type="protein sequence ID" value="RDI99905.1"/>
    <property type="molecule type" value="Genomic_DNA"/>
</dbReference>
<dbReference type="Proteomes" id="UP000254711">
    <property type="component" value="Unassembled WGS sequence"/>
</dbReference>
<dbReference type="Gene3D" id="3.90.420.10">
    <property type="entry name" value="Oxidoreductase, molybdopterin-binding domain"/>
    <property type="match status" value="1"/>
</dbReference>
<keyword evidence="2" id="KW-1185">Reference proteome</keyword>
<comment type="caution">
    <text evidence="1">The sequence shown here is derived from an EMBL/GenBank/DDBJ whole genome shotgun (WGS) entry which is preliminary data.</text>
</comment>
<evidence type="ECO:0000313" key="2">
    <source>
        <dbReference type="Proteomes" id="UP000254711"/>
    </source>
</evidence>
<proteinExistence type="predicted"/>
<evidence type="ECO:0000313" key="1">
    <source>
        <dbReference type="EMBL" id="RDI99905.1"/>
    </source>
</evidence>
<organism evidence="1 2">
    <name type="scientific">Dyella solisilvae</name>
    <dbReference type="NCBI Taxonomy" id="1920168"/>
    <lineage>
        <taxon>Bacteria</taxon>
        <taxon>Pseudomonadati</taxon>
        <taxon>Pseudomonadota</taxon>
        <taxon>Gammaproteobacteria</taxon>
        <taxon>Lysobacterales</taxon>
        <taxon>Rhodanobacteraceae</taxon>
        <taxon>Dyella</taxon>
    </lineage>
</organism>
<sequence>MVDGKPSDVFDQAALASMPQASVTAAAAGEQAGTWQGVALEDIVRRACVASGDALAGRALARLVRVTAANGDQVVFSAAELDPDFGNLQVILADRRDGKPLAEDVSFRLIVPKDKRADRWLRHVTTIEVMDASGS</sequence>
<dbReference type="SUPFAM" id="SSF56524">
    <property type="entry name" value="Oxidoreductase molybdopterin-binding domain"/>
    <property type="match status" value="1"/>
</dbReference>
<accession>A0A370KB77</accession>
<gene>
    <name evidence="1" type="ORF">DVT68_03500</name>
</gene>